<dbReference type="EMBL" id="FMZV01000015">
    <property type="protein sequence ID" value="SDE18435.1"/>
    <property type="molecule type" value="Genomic_DNA"/>
</dbReference>
<accession>A0A1G7AWN9</accession>
<dbReference type="AlphaFoldDB" id="A0A1G7AWN9"/>
<name>A0A1G7AWN9_9RHOB</name>
<dbReference type="PANTHER" id="PTHR36978">
    <property type="entry name" value="P-LOOP CONTAINING NUCLEOTIDE TRIPHOSPHATE HYDROLASE"/>
    <property type="match status" value="1"/>
</dbReference>
<reference evidence="2" key="1">
    <citation type="submission" date="2016-10" db="EMBL/GenBank/DDBJ databases">
        <authorList>
            <person name="Varghese N."/>
            <person name="Submissions S."/>
        </authorList>
    </citation>
    <scope>NUCLEOTIDE SEQUENCE [LARGE SCALE GENOMIC DNA]</scope>
    <source>
        <strain evidence="2">CGMCC 1.9108</strain>
    </source>
</reference>
<dbReference type="Gene3D" id="3.40.50.300">
    <property type="entry name" value="P-loop containing nucleotide triphosphate hydrolases"/>
    <property type="match status" value="1"/>
</dbReference>
<sequence length="210" mass="23455">MTLEIIGAGFGRTGTNSLRLALEKLGFGPCHHMFEVRDNPEQLPAWEAAARGENVDWDAMFQGYRSQVDWPGAAYWRQLAAHYPEAKVILSVRDPDAWFDSVQATVGPFMTVMRGKHPNDHMNAISEMCADFIARDIFDNRLDDRAHATGVFASHVDEVRDTIPADRLLVYETGSGWEPLCAFLGVPAPEEPYPNTNSSKEFRAQQGITT</sequence>
<dbReference type="PANTHER" id="PTHR36978:SF4">
    <property type="entry name" value="P-LOOP CONTAINING NUCLEOSIDE TRIPHOSPHATE HYDROLASE PROTEIN"/>
    <property type="match status" value="1"/>
</dbReference>
<organism evidence="1 2">
    <name type="scientific">Ruegeria marina</name>
    <dbReference type="NCBI Taxonomy" id="639004"/>
    <lineage>
        <taxon>Bacteria</taxon>
        <taxon>Pseudomonadati</taxon>
        <taxon>Pseudomonadota</taxon>
        <taxon>Alphaproteobacteria</taxon>
        <taxon>Rhodobacterales</taxon>
        <taxon>Roseobacteraceae</taxon>
        <taxon>Ruegeria</taxon>
    </lineage>
</organism>
<dbReference type="Proteomes" id="UP000199628">
    <property type="component" value="Unassembled WGS sequence"/>
</dbReference>
<evidence type="ECO:0008006" key="3">
    <source>
        <dbReference type="Google" id="ProtNLM"/>
    </source>
</evidence>
<evidence type="ECO:0000313" key="1">
    <source>
        <dbReference type="EMBL" id="SDE18435.1"/>
    </source>
</evidence>
<dbReference type="Pfam" id="PF17784">
    <property type="entry name" value="Sulfotransfer_4"/>
    <property type="match status" value="1"/>
</dbReference>
<dbReference type="RefSeq" id="WP_093035131.1">
    <property type="nucleotide sequence ID" value="NZ_FMZV01000015.1"/>
</dbReference>
<dbReference type="SUPFAM" id="SSF52540">
    <property type="entry name" value="P-loop containing nucleoside triphosphate hydrolases"/>
    <property type="match status" value="1"/>
</dbReference>
<dbReference type="InterPro" id="IPR027417">
    <property type="entry name" value="P-loop_NTPase"/>
</dbReference>
<dbReference type="STRING" id="639004.SAMN04488239_11560"/>
<keyword evidence="2" id="KW-1185">Reference proteome</keyword>
<protein>
    <recommendedName>
        <fullName evidence="3">Sulfotransferase family protein</fullName>
    </recommendedName>
</protein>
<proteinExistence type="predicted"/>
<dbReference type="OrthoDB" id="9806624at2"/>
<evidence type="ECO:0000313" key="2">
    <source>
        <dbReference type="Proteomes" id="UP000199628"/>
    </source>
</evidence>
<gene>
    <name evidence="1" type="ORF">SAMN04488239_11560</name>
</gene>
<dbReference type="InterPro" id="IPR040632">
    <property type="entry name" value="Sulfotransfer_4"/>
</dbReference>